<proteinExistence type="predicted"/>
<evidence type="ECO:0000256" key="7">
    <source>
        <dbReference type="ARBA" id="ARBA00022741"/>
    </source>
</evidence>
<dbReference type="InterPro" id="IPR050398">
    <property type="entry name" value="HssS/ArlS-like"/>
</dbReference>
<evidence type="ECO:0000256" key="4">
    <source>
        <dbReference type="ARBA" id="ARBA00022475"/>
    </source>
</evidence>
<comment type="subcellular location">
    <subcellularLocation>
        <location evidence="2">Cell membrane</location>
        <topology evidence="2">Multi-pass membrane protein</topology>
    </subcellularLocation>
</comment>
<dbReference type="Proteomes" id="UP000292886">
    <property type="component" value="Chromosome"/>
</dbReference>
<sequence length="300" mass="34184">MKLIYQQILAFILVILTVLVTAGMLFGQFSAKAVYKDSYIRLEKYANGLMSDAMLYNPRTKKMVAFDQQSLKQNAKIMQTQAINFTVYKQNNELVYNSQQKIKVSHADWQKLNATKKTVYHANGKTNAVTVYKPYVMKGKLVAVVALTESVSYVQTIKMQMHNNLFAAFWIAIIIGVLLSFLLVQYIILRLHRIQRATHRIAHGEYDVELPVKQHDEIGKLATDINTMAGNLQKNEQANNDRNEFMKRKALEVSLEVNTLLNQNTAIIKKMEQPGVNDMRALIDELKVTGESIAKNVNQN</sequence>
<keyword evidence="10" id="KW-0902">Two-component regulatory system</keyword>
<dbReference type="InterPro" id="IPR003660">
    <property type="entry name" value="HAMP_dom"/>
</dbReference>
<dbReference type="AlphaFoldDB" id="A0A4P6YTX5"/>
<evidence type="ECO:0000256" key="2">
    <source>
        <dbReference type="ARBA" id="ARBA00004651"/>
    </source>
</evidence>
<keyword evidence="5" id="KW-0597">Phosphoprotein</keyword>
<evidence type="ECO:0000256" key="11">
    <source>
        <dbReference type="ARBA" id="ARBA00023136"/>
    </source>
</evidence>
<evidence type="ECO:0000313" key="15">
    <source>
        <dbReference type="Proteomes" id="UP000292886"/>
    </source>
</evidence>
<feature type="domain" description="HAMP" evidence="13">
    <location>
        <begin position="185"/>
        <end position="237"/>
    </location>
</feature>
<keyword evidence="7" id="KW-0547">Nucleotide-binding</keyword>
<gene>
    <name evidence="14" type="ORF">EQG49_06420</name>
</gene>
<dbReference type="EMBL" id="CP037940">
    <property type="protein sequence ID" value="QBO36117.1"/>
    <property type="molecule type" value="Genomic_DNA"/>
</dbReference>
<keyword evidence="6" id="KW-0808">Transferase</keyword>
<comment type="catalytic activity">
    <reaction evidence="1">
        <text>ATP + protein L-histidine = ADP + protein N-phospho-L-histidine.</text>
        <dbReference type="EC" id="2.7.13.3"/>
    </reaction>
</comment>
<dbReference type="OrthoDB" id="3436at2"/>
<keyword evidence="12" id="KW-0812">Transmembrane</keyword>
<evidence type="ECO:0000259" key="13">
    <source>
        <dbReference type="PROSITE" id="PS50885"/>
    </source>
</evidence>
<evidence type="ECO:0000256" key="3">
    <source>
        <dbReference type="ARBA" id="ARBA00012438"/>
    </source>
</evidence>
<keyword evidence="9" id="KW-0067">ATP-binding</keyword>
<evidence type="ECO:0000256" key="1">
    <source>
        <dbReference type="ARBA" id="ARBA00000085"/>
    </source>
</evidence>
<evidence type="ECO:0000256" key="10">
    <source>
        <dbReference type="ARBA" id="ARBA00023012"/>
    </source>
</evidence>
<accession>A0A4P6YTX5</accession>
<evidence type="ECO:0000256" key="6">
    <source>
        <dbReference type="ARBA" id="ARBA00022679"/>
    </source>
</evidence>
<reference evidence="15" key="1">
    <citation type="submission" date="2019-03" db="EMBL/GenBank/DDBJ databases">
        <title>Weissella sp. 26KH-42 Genome sequencing.</title>
        <authorList>
            <person name="Heo J."/>
            <person name="Kim S.-J."/>
            <person name="Kim J.-S."/>
            <person name="Hong S.-B."/>
            <person name="Kwon S.-W."/>
        </authorList>
    </citation>
    <scope>NUCLEOTIDE SEQUENCE [LARGE SCALE GENOMIC DNA]</scope>
    <source>
        <strain evidence="15">26KH-42</strain>
    </source>
</reference>
<dbReference type="Pfam" id="PF00672">
    <property type="entry name" value="HAMP"/>
    <property type="match status" value="1"/>
</dbReference>
<dbReference type="KEGG" id="wei:EQG49_06420"/>
<dbReference type="SMART" id="SM00304">
    <property type="entry name" value="HAMP"/>
    <property type="match status" value="1"/>
</dbReference>
<dbReference type="GO" id="GO:0000155">
    <property type="term" value="F:phosphorelay sensor kinase activity"/>
    <property type="evidence" value="ECO:0007669"/>
    <property type="project" value="TreeGrafter"/>
</dbReference>
<evidence type="ECO:0000313" key="14">
    <source>
        <dbReference type="EMBL" id="QBO36117.1"/>
    </source>
</evidence>
<name>A0A4P6YTX5_9LACO</name>
<dbReference type="PANTHER" id="PTHR45528">
    <property type="entry name" value="SENSOR HISTIDINE KINASE CPXA"/>
    <property type="match status" value="1"/>
</dbReference>
<evidence type="ECO:0000256" key="9">
    <source>
        <dbReference type="ARBA" id="ARBA00022840"/>
    </source>
</evidence>
<dbReference type="CDD" id="cd06225">
    <property type="entry name" value="HAMP"/>
    <property type="match status" value="1"/>
</dbReference>
<dbReference type="SUPFAM" id="SSF158472">
    <property type="entry name" value="HAMP domain-like"/>
    <property type="match status" value="1"/>
</dbReference>
<dbReference type="PANTHER" id="PTHR45528:SF1">
    <property type="entry name" value="SENSOR HISTIDINE KINASE CPXA"/>
    <property type="match status" value="1"/>
</dbReference>
<dbReference type="RefSeq" id="WP_133363195.1">
    <property type="nucleotide sequence ID" value="NZ_CP037940.1"/>
</dbReference>
<dbReference type="EC" id="2.7.13.3" evidence="3"/>
<keyword evidence="11 12" id="KW-0472">Membrane</keyword>
<keyword evidence="15" id="KW-1185">Reference proteome</keyword>
<evidence type="ECO:0000256" key="5">
    <source>
        <dbReference type="ARBA" id="ARBA00022553"/>
    </source>
</evidence>
<organism evidence="14 15">
    <name type="scientific">Periweissella cryptocerci</name>
    <dbReference type="NCBI Taxonomy" id="2506420"/>
    <lineage>
        <taxon>Bacteria</taxon>
        <taxon>Bacillati</taxon>
        <taxon>Bacillota</taxon>
        <taxon>Bacilli</taxon>
        <taxon>Lactobacillales</taxon>
        <taxon>Lactobacillaceae</taxon>
        <taxon>Periweissella</taxon>
    </lineage>
</organism>
<protein>
    <recommendedName>
        <fullName evidence="3">histidine kinase</fullName>
        <ecNumber evidence="3">2.7.13.3</ecNumber>
    </recommendedName>
</protein>
<keyword evidence="4" id="KW-1003">Cell membrane</keyword>
<evidence type="ECO:0000256" key="8">
    <source>
        <dbReference type="ARBA" id="ARBA00022777"/>
    </source>
</evidence>
<dbReference type="GO" id="GO:0005524">
    <property type="term" value="F:ATP binding"/>
    <property type="evidence" value="ECO:0007669"/>
    <property type="project" value="UniProtKB-KW"/>
</dbReference>
<feature type="transmembrane region" description="Helical" evidence="12">
    <location>
        <begin position="165"/>
        <end position="189"/>
    </location>
</feature>
<keyword evidence="12" id="KW-1133">Transmembrane helix</keyword>
<keyword evidence="8" id="KW-0418">Kinase</keyword>
<evidence type="ECO:0000256" key="12">
    <source>
        <dbReference type="SAM" id="Phobius"/>
    </source>
</evidence>
<dbReference type="Gene3D" id="6.10.340.10">
    <property type="match status" value="1"/>
</dbReference>
<dbReference type="PROSITE" id="PS50885">
    <property type="entry name" value="HAMP"/>
    <property type="match status" value="1"/>
</dbReference>
<dbReference type="GO" id="GO:0015743">
    <property type="term" value="P:malate transport"/>
    <property type="evidence" value="ECO:0007669"/>
    <property type="project" value="InterPro"/>
</dbReference>
<dbReference type="GO" id="GO:0005886">
    <property type="term" value="C:plasma membrane"/>
    <property type="evidence" value="ECO:0007669"/>
    <property type="project" value="UniProtKB-SubCell"/>
</dbReference>